<evidence type="ECO:0000313" key="2">
    <source>
        <dbReference type="Proteomes" id="UP000237271"/>
    </source>
</evidence>
<comment type="caution">
    <text evidence="1">The sequence shown here is derived from an EMBL/GenBank/DDBJ whole genome shotgun (WGS) entry which is preliminary data.</text>
</comment>
<dbReference type="SUPFAM" id="SSF52540">
    <property type="entry name" value="P-loop containing nucleoside triphosphate hydrolases"/>
    <property type="match status" value="1"/>
</dbReference>
<reference evidence="1 2" key="1">
    <citation type="journal article" date="2017" name="Genome Biol. Evol.">
        <title>Phytophthora megakarya and P. palmivora, closely related causal agents of cacao black pod rot, underwent increases in genome sizes and gene numbers by different mechanisms.</title>
        <authorList>
            <person name="Ali S.S."/>
            <person name="Shao J."/>
            <person name="Lary D.J."/>
            <person name="Kronmiller B."/>
            <person name="Shen D."/>
            <person name="Strem M.D."/>
            <person name="Amoako-Attah I."/>
            <person name="Akrofi A.Y."/>
            <person name="Begoude B.A."/>
            <person name="Ten Hoopen G.M."/>
            <person name="Coulibaly K."/>
            <person name="Kebe B.I."/>
            <person name="Melnick R.L."/>
            <person name="Guiltinan M.J."/>
            <person name="Tyler B.M."/>
            <person name="Meinhardt L.W."/>
            <person name="Bailey B.A."/>
        </authorList>
    </citation>
    <scope>NUCLEOTIDE SEQUENCE [LARGE SCALE GENOMIC DNA]</scope>
    <source>
        <strain evidence="2">sbr112.9</strain>
    </source>
</reference>
<accession>A0A2P4YPC7</accession>
<gene>
    <name evidence="1" type="ORF">PHPALM_2596</name>
</gene>
<name>A0A2P4YPC7_9STRA</name>
<evidence type="ECO:0000313" key="1">
    <source>
        <dbReference type="EMBL" id="POM79673.1"/>
    </source>
</evidence>
<dbReference type="EMBL" id="NCKW01001163">
    <property type="protein sequence ID" value="POM79673.1"/>
    <property type="molecule type" value="Genomic_DNA"/>
</dbReference>
<dbReference type="Proteomes" id="UP000237271">
    <property type="component" value="Unassembled WGS sequence"/>
</dbReference>
<dbReference type="AlphaFoldDB" id="A0A2P4YPC7"/>
<proteinExistence type="predicted"/>
<protein>
    <submittedName>
        <fullName evidence="1">Uncharacterized protein</fullName>
    </submittedName>
</protein>
<sequence length="340" mass="38538">MADVQHGIAKYAKQFHDRRQEIIEVAKQHLLQAQERQKKYYDKKRSSITILIVLDAAIAGDRTFGTFVTPDNATRISINNLFISTAARALPTGEYPVRVVANFKGKLAALRRSEVRKIMGLPDTKFGRMAPYLDLIIGMPIQITQNIRAAKLVANGTLGRLESILYHPGTTFRLVHDKEANMTFLTDLLLLCSFGLIVGLLHDAYSGVMMPTYFPYFSTRNHTMRAIFRFLALQIVCLVRYRIQQFPLVCAVSSTIYKVQGETLDNMVVTEWRSACARTNKREQPYLLVSRVTSRSAFVALSPLIDDIIRWARPSQAALDEEVRLENLSIKTIEMLKAEP</sequence>
<dbReference type="InterPro" id="IPR027417">
    <property type="entry name" value="P-loop_NTPase"/>
</dbReference>
<keyword evidence="2" id="KW-1185">Reference proteome</keyword>
<dbReference type="OrthoDB" id="129182at2759"/>
<organism evidence="1 2">
    <name type="scientific">Phytophthora palmivora</name>
    <dbReference type="NCBI Taxonomy" id="4796"/>
    <lineage>
        <taxon>Eukaryota</taxon>
        <taxon>Sar</taxon>
        <taxon>Stramenopiles</taxon>
        <taxon>Oomycota</taxon>
        <taxon>Peronosporomycetes</taxon>
        <taxon>Peronosporales</taxon>
        <taxon>Peronosporaceae</taxon>
        <taxon>Phytophthora</taxon>
    </lineage>
</organism>